<dbReference type="InterPro" id="IPR011979">
    <property type="entry name" value="Antitox_Xre"/>
</dbReference>
<dbReference type="AlphaFoldDB" id="A0A1M6JXA0"/>
<dbReference type="OrthoDB" id="5770459at2"/>
<name>A0A1M6JXA0_9BACT</name>
<keyword evidence="4" id="KW-1185">Reference proteome</keyword>
<dbReference type="Pfam" id="PF09722">
    <property type="entry name" value="Xre_MbcA_ParS_C"/>
    <property type="match status" value="1"/>
</dbReference>
<dbReference type="InterPro" id="IPR024467">
    <property type="entry name" value="Xre/MbcA/ParS-like_toxin-bd"/>
</dbReference>
<dbReference type="Pfam" id="PF20432">
    <property type="entry name" value="Xre-like-HTH"/>
    <property type="match status" value="1"/>
</dbReference>
<dbReference type="STRING" id="1168035.SAMN05444280_12167"/>
<dbReference type="GO" id="GO:0003677">
    <property type="term" value="F:DNA binding"/>
    <property type="evidence" value="ECO:0007669"/>
    <property type="project" value="InterPro"/>
</dbReference>
<protein>
    <submittedName>
        <fullName evidence="3">Putative toxin-antitoxin system antitoxin component, TIGR02293 family</fullName>
    </submittedName>
</protein>
<sequence length="163" mass="18528">MNSKAYKKQEKRTPKATEPAVALAYQREHSLPAHAILGVNVNAFSEPLNRVDTFREGLHKKSFEKLKEITGLDNNTLARALGVSSKTIQRKQIFDVIQSEKMYELAELYALGISYFGEDGFRHWMERPLFSIGNRKPIELIDVSEGIMLLKAEIMRLQHGVAI</sequence>
<feature type="domain" description="Antitoxin Xre/MbcA/ParS-like toxin-binding" evidence="1">
    <location>
        <begin position="115"/>
        <end position="160"/>
    </location>
</feature>
<dbReference type="RefSeq" id="WP_073170431.1">
    <property type="nucleotide sequence ID" value="NZ_FQZE01000021.1"/>
</dbReference>
<evidence type="ECO:0000259" key="2">
    <source>
        <dbReference type="Pfam" id="PF20432"/>
    </source>
</evidence>
<proteinExistence type="predicted"/>
<accession>A0A1M6JXA0</accession>
<dbReference type="NCBIfam" id="TIGR02293">
    <property type="entry name" value="TAS_TIGR02293"/>
    <property type="match status" value="1"/>
</dbReference>
<evidence type="ECO:0000313" key="4">
    <source>
        <dbReference type="Proteomes" id="UP000184050"/>
    </source>
</evidence>
<dbReference type="InterPro" id="IPR046847">
    <property type="entry name" value="Xre-like_HTH"/>
</dbReference>
<evidence type="ECO:0000313" key="3">
    <source>
        <dbReference type="EMBL" id="SHJ51324.1"/>
    </source>
</evidence>
<dbReference type="Proteomes" id="UP000184050">
    <property type="component" value="Unassembled WGS sequence"/>
</dbReference>
<dbReference type="EMBL" id="FQZE01000021">
    <property type="protein sequence ID" value="SHJ51324.1"/>
    <property type="molecule type" value="Genomic_DNA"/>
</dbReference>
<gene>
    <name evidence="3" type="ORF">SAMN05444280_12167</name>
</gene>
<evidence type="ECO:0000259" key="1">
    <source>
        <dbReference type="Pfam" id="PF09722"/>
    </source>
</evidence>
<feature type="domain" description="Antitoxin Xre-like helix-turn-helix" evidence="2">
    <location>
        <begin position="52"/>
        <end position="106"/>
    </location>
</feature>
<organism evidence="3 4">
    <name type="scientific">Tangfeifania diversioriginum</name>
    <dbReference type="NCBI Taxonomy" id="1168035"/>
    <lineage>
        <taxon>Bacteria</taxon>
        <taxon>Pseudomonadati</taxon>
        <taxon>Bacteroidota</taxon>
        <taxon>Bacteroidia</taxon>
        <taxon>Marinilabiliales</taxon>
        <taxon>Prolixibacteraceae</taxon>
        <taxon>Tangfeifania</taxon>
    </lineage>
</organism>
<reference evidence="3 4" key="1">
    <citation type="submission" date="2016-11" db="EMBL/GenBank/DDBJ databases">
        <authorList>
            <person name="Jaros S."/>
            <person name="Januszkiewicz K."/>
            <person name="Wedrychowicz H."/>
        </authorList>
    </citation>
    <scope>NUCLEOTIDE SEQUENCE [LARGE SCALE GENOMIC DNA]</scope>
    <source>
        <strain evidence="3 4">DSM 27063</strain>
    </source>
</reference>